<dbReference type="HAMAP" id="MF_00002">
    <property type="entry name" value="Asp_carb_tr_reg"/>
    <property type="match status" value="1"/>
</dbReference>
<evidence type="ECO:0000256" key="4">
    <source>
        <dbReference type="ARBA" id="ARBA00022723"/>
    </source>
</evidence>
<dbReference type="SUPFAM" id="SSF57825">
    <property type="entry name" value="Aspartate carbamoyltransferase, Regulatory-chain, C-terminal domain"/>
    <property type="match status" value="1"/>
</dbReference>
<evidence type="ECO:0000259" key="8">
    <source>
        <dbReference type="Pfam" id="PF01948"/>
    </source>
</evidence>
<dbReference type="Pfam" id="PF01948">
    <property type="entry name" value="PyrI"/>
    <property type="match status" value="1"/>
</dbReference>
<dbReference type="EMBL" id="FOCX01000035">
    <property type="protein sequence ID" value="SEP12039.1"/>
    <property type="molecule type" value="Genomic_DNA"/>
</dbReference>
<comment type="cofactor">
    <cofactor evidence="7">
        <name>Zn(2+)</name>
        <dbReference type="ChEBI" id="CHEBI:29105"/>
    </cofactor>
    <text evidence="7">Binds 1 zinc ion per subunit.</text>
</comment>
<proteinExistence type="inferred from homology"/>
<dbReference type="GO" id="GO:0006207">
    <property type="term" value="P:'de novo' pyrimidine nucleobase biosynthetic process"/>
    <property type="evidence" value="ECO:0007669"/>
    <property type="project" value="InterPro"/>
</dbReference>
<dbReference type="InterPro" id="IPR002801">
    <property type="entry name" value="Asp_carbamoylTrfase_reg"/>
</dbReference>
<dbReference type="InterPro" id="IPR020545">
    <property type="entry name" value="Asp_carbamoyltransf_reg_N"/>
</dbReference>
<dbReference type="Gene3D" id="3.30.70.140">
    <property type="entry name" value="Aspartate carbamoyltransferase regulatory subunit, N-terminal domain"/>
    <property type="match status" value="1"/>
</dbReference>
<feature type="binding site" evidence="7">
    <location>
        <position position="115"/>
    </location>
    <ligand>
        <name>Zn(2+)</name>
        <dbReference type="ChEBI" id="CHEBI:29105"/>
    </ligand>
</feature>
<evidence type="ECO:0000259" key="9">
    <source>
        <dbReference type="Pfam" id="PF02748"/>
    </source>
</evidence>
<dbReference type="PANTHER" id="PTHR35805:SF1">
    <property type="entry name" value="ASPARTATE CARBAMOYLTRANSFERASE REGULATORY CHAIN"/>
    <property type="match status" value="1"/>
</dbReference>
<name>A0A1H8V9E7_9EURY</name>
<evidence type="ECO:0000313" key="10">
    <source>
        <dbReference type="EMBL" id="SEP12039.1"/>
    </source>
</evidence>
<feature type="binding site" evidence="7">
    <location>
        <position position="139"/>
    </location>
    <ligand>
        <name>Zn(2+)</name>
        <dbReference type="ChEBI" id="CHEBI:29105"/>
    </ligand>
</feature>
<keyword evidence="6 7" id="KW-0665">Pyrimidine biosynthesis</keyword>
<dbReference type="PANTHER" id="PTHR35805">
    <property type="entry name" value="ASPARTATE CARBAMOYLTRANSFERASE REGULATORY CHAIN"/>
    <property type="match status" value="1"/>
</dbReference>
<keyword evidence="11" id="KW-1185">Reference proteome</keyword>
<gene>
    <name evidence="7" type="primary">pyrI</name>
    <name evidence="10" type="ORF">SAMN05216388_103510</name>
</gene>
<dbReference type="OrthoDB" id="7000at2157"/>
<evidence type="ECO:0000256" key="7">
    <source>
        <dbReference type="HAMAP-Rule" id="MF_00002"/>
    </source>
</evidence>
<organism evidence="10 11">
    <name type="scientific">Halorientalis persicus</name>
    <dbReference type="NCBI Taxonomy" id="1367881"/>
    <lineage>
        <taxon>Archaea</taxon>
        <taxon>Methanobacteriati</taxon>
        <taxon>Methanobacteriota</taxon>
        <taxon>Stenosarchaea group</taxon>
        <taxon>Halobacteria</taxon>
        <taxon>Halobacteriales</taxon>
        <taxon>Haloarculaceae</taxon>
        <taxon>Halorientalis</taxon>
    </lineage>
</organism>
<reference evidence="11" key="1">
    <citation type="submission" date="2016-10" db="EMBL/GenBank/DDBJ databases">
        <authorList>
            <person name="Varghese N."/>
            <person name="Submissions S."/>
        </authorList>
    </citation>
    <scope>NUCLEOTIDE SEQUENCE [LARGE SCALE GENOMIC DNA]</scope>
    <source>
        <strain evidence="11">IBRC-M 10043</strain>
    </source>
</reference>
<feature type="domain" description="Aspartate carbamoyltransferase regulatory subunit C-terminal" evidence="9">
    <location>
        <begin position="103"/>
        <end position="146"/>
    </location>
</feature>
<comment type="similarity">
    <text evidence="2 7">Belongs to the PyrI family.</text>
</comment>
<dbReference type="GO" id="GO:0009347">
    <property type="term" value="C:aspartate carbamoyltransferase complex"/>
    <property type="evidence" value="ECO:0007669"/>
    <property type="project" value="InterPro"/>
</dbReference>
<evidence type="ECO:0000256" key="1">
    <source>
        <dbReference type="ARBA" id="ARBA00002565"/>
    </source>
</evidence>
<accession>A0A1H8V9E7</accession>
<evidence type="ECO:0000256" key="2">
    <source>
        <dbReference type="ARBA" id="ARBA00010498"/>
    </source>
</evidence>
<dbReference type="InterPro" id="IPR020542">
    <property type="entry name" value="Asp_carbamoyltrfase_reg_C"/>
</dbReference>
<dbReference type="Gene3D" id="2.30.30.20">
    <property type="entry name" value="Aspartate carbamoyltransferase regulatory subunit, C-terminal domain"/>
    <property type="match status" value="1"/>
</dbReference>
<dbReference type="GO" id="GO:0016740">
    <property type="term" value="F:transferase activity"/>
    <property type="evidence" value="ECO:0007669"/>
    <property type="project" value="UniProtKB-KW"/>
</dbReference>
<dbReference type="GO" id="GO:0046872">
    <property type="term" value="F:metal ion binding"/>
    <property type="evidence" value="ECO:0007669"/>
    <property type="project" value="UniProtKB-KW"/>
</dbReference>
<sequence>MSEDQQLRVSKITEGTVIDHVTGGQALNVLAILGIDGSGGEEVSIGMNVPSERLGRKDVVKVEGRELSQDEVDVLSLIAPAATINIVRDYDVVEKHRVERPGEVVGVLQCPNRNCITTKDEPVDSRFAVLDEGVRCAYCDTIIRESIADHIHVD</sequence>
<comment type="function">
    <text evidence="1 7">Involved in allosteric regulation of aspartate carbamoyltransferase.</text>
</comment>
<evidence type="ECO:0000313" key="11">
    <source>
        <dbReference type="Proteomes" id="UP000198775"/>
    </source>
</evidence>
<feature type="binding site" evidence="7">
    <location>
        <position position="110"/>
    </location>
    <ligand>
        <name>Zn(2+)</name>
        <dbReference type="ChEBI" id="CHEBI:29105"/>
    </ligand>
</feature>
<protein>
    <recommendedName>
        <fullName evidence="3 7">Aspartate carbamoyltransferase regulatory chain</fullName>
    </recommendedName>
</protein>
<evidence type="ECO:0000256" key="6">
    <source>
        <dbReference type="ARBA" id="ARBA00022975"/>
    </source>
</evidence>
<feature type="binding site" evidence="7">
    <location>
        <position position="136"/>
    </location>
    <ligand>
        <name>Zn(2+)</name>
        <dbReference type="ChEBI" id="CHEBI:29105"/>
    </ligand>
</feature>
<feature type="domain" description="Aspartate carbamoyltransferase regulatory subunit N-terminal" evidence="8">
    <location>
        <begin position="7"/>
        <end position="99"/>
    </location>
</feature>
<dbReference type="GO" id="GO:0006221">
    <property type="term" value="P:pyrimidine nucleotide biosynthetic process"/>
    <property type="evidence" value="ECO:0007669"/>
    <property type="project" value="UniProtKB-UniRule"/>
</dbReference>
<keyword evidence="5 7" id="KW-0862">Zinc</keyword>
<dbReference type="NCBIfam" id="TIGR00240">
    <property type="entry name" value="ATCase_reg"/>
    <property type="match status" value="1"/>
</dbReference>
<dbReference type="AlphaFoldDB" id="A0A1H8V9E7"/>
<dbReference type="InterPro" id="IPR036792">
    <property type="entry name" value="Asp_carbatrfase_reg_C_sf"/>
</dbReference>
<dbReference type="Proteomes" id="UP000198775">
    <property type="component" value="Unassembled WGS sequence"/>
</dbReference>
<evidence type="ECO:0000256" key="3">
    <source>
        <dbReference type="ARBA" id="ARBA00021764"/>
    </source>
</evidence>
<keyword evidence="4 7" id="KW-0479">Metal-binding</keyword>
<keyword evidence="10" id="KW-0808">Transferase</keyword>
<evidence type="ECO:0000256" key="5">
    <source>
        <dbReference type="ARBA" id="ARBA00022833"/>
    </source>
</evidence>
<dbReference type="SUPFAM" id="SSF54893">
    <property type="entry name" value="Aspartate carbamoyltransferase, Regulatory-chain, N-terminal domain"/>
    <property type="match status" value="1"/>
</dbReference>
<dbReference type="RefSeq" id="WP_092663916.1">
    <property type="nucleotide sequence ID" value="NZ_FOCX01000035.1"/>
</dbReference>
<comment type="subunit">
    <text evidence="7">Contains catalytic and regulatory chains.</text>
</comment>
<dbReference type="InterPro" id="IPR036793">
    <property type="entry name" value="Asp_carbatrfase_reg_N_sf"/>
</dbReference>
<dbReference type="Pfam" id="PF02748">
    <property type="entry name" value="PyrI_C"/>
    <property type="match status" value="1"/>
</dbReference>